<dbReference type="InterPro" id="IPR002798">
    <property type="entry name" value="SpoIIM-like"/>
</dbReference>
<evidence type="ECO:0000313" key="5">
    <source>
        <dbReference type="Proteomes" id="UP000585258"/>
    </source>
</evidence>
<reference evidence="3 4" key="1">
    <citation type="submission" date="2016-10" db="EMBL/GenBank/DDBJ databases">
        <authorList>
            <person name="de Groot N.N."/>
        </authorList>
    </citation>
    <scope>NUCLEOTIDE SEQUENCE [LARGE SCALE GENOMIC DNA]</scope>
    <source>
        <strain evidence="3 4">DSM 12272</strain>
    </source>
</reference>
<name>A0A1H0N186_9CLOT</name>
<keyword evidence="1" id="KW-0812">Transmembrane</keyword>
<dbReference type="OrthoDB" id="1707382at2"/>
<feature type="transmembrane region" description="Helical" evidence="1">
    <location>
        <begin position="111"/>
        <end position="130"/>
    </location>
</feature>
<dbReference type="Proteomes" id="UP000198597">
    <property type="component" value="Unassembled WGS sequence"/>
</dbReference>
<feature type="transmembrane region" description="Helical" evidence="1">
    <location>
        <begin position="77"/>
        <end position="99"/>
    </location>
</feature>
<evidence type="ECO:0000313" key="3">
    <source>
        <dbReference type="EMBL" id="SDO86276.1"/>
    </source>
</evidence>
<gene>
    <name evidence="2" type="primary">spoIIM</name>
    <name evidence="2" type="ORF">H7E68_15975</name>
    <name evidence="3" type="ORF">SAMN04488529_101639</name>
</gene>
<sequence>MNIVNKLNSKFRENKMLYILVLVFFCIGIVLGTYTIKYMNTSDTTDLSNYFTTFINSLGDKPIDKKILFIDILKKNIVIIILILMLSFTIIGSPIILLVDLFKGFTLGYTFSFLITTFSGKGIWIALASIIPQNIFYIPFFIGISIISIEMSSIKLKEKFLNKGTKNNIFSNELLIKLGFLFCLFVVGVIIETFICPNLIKFISSKLY</sequence>
<feature type="transmembrane region" description="Helical" evidence="1">
    <location>
        <begin position="16"/>
        <end position="36"/>
    </location>
</feature>
<dbReference type="RefSeq" id="WP_089965749.1">
    <property type="nucleotide sequence ID" value="NZ_CP071376.1"/>
</dbReference>
<dbReference type="EMBL" id="FNJM01000001">
    <property type="protein sequence ID" value="SDO86276.1"/>
    <property type="molecule type" value="Genomic_DNA"/>
</dbReference>
<feature type="transmembrane region" description="Helical" evidence="1">
    <location>
        <begin position="174"/>
        <end position="200"/>
    </location>
</feature>
<dbReference type="NCBIfam" id="TIGR02831">
    <property type="entry name" value="spo_II_M"/>
    <property type="match status" value="1"/>
</dbReference>
<accession>A0A1H0N186</accession>
<dbReference type="AlphaFoldDB" id="A0A1H0N186"/>
<dbReference type="Pfam" id="PF01944">
    <property type="entry name" value="SpoIIM"/>
    <property type="match status" value="1"/>
</dbReference>
<dbReference type="Proteomes" id="UP000585258">
    <property type="component" value="Unassembled WGS sequence"/>
</dbReference>
<organism evidence="3 4">
    <name type="scientific">Clostridium gasigenes</name>
    <dbReference type="NCBI Taxonomy" id="94869"/>
    <lineage>
        <taxon>Bacteria</taxon>
        <taxon>Bacillati</taxon>
        <taxon>Bacillota</taxon>
        <taxon>Clostridia</taxon>
        <taxon>Eubacteriales</taxon>
        <taxon>Clostridiaceae</taxon>
        <taxon>Clostridium</taxon>
    </lineage>
</organism>
<dbReference type="STRING" id="94869.SAMN04488529_101639"/>
<protein>
    <submittedName>
        <fullName evidence="3">Stage II sporulation protein M</fullName>
    </submittedName>
</protein>
<dbReference type="EMBL" id="JACKWY010000012">
    <property type="protein sequence ID" value="MBB6716203.1"/>
    <property type="molecule type" value="Genomic_DNA"/>
</dbReference>
<keyword evidence="1" id="KW-0472">Membrane</keyword>
<dbReference type="PIRSF" id="PIRSF038973">
    <property type="entry name" value="SpoIIM"/>
    <property type="match status" value="1"/>
</dbReference>
<evidence type="ECO:0000256" key="1">
    <source>
        <dbReference type="SAM" id="Phobius"/>
    </source>
</evidence>
<proteinExistence type="predicted"/>
<feature type="transmembrane region" description="Helical" evidence="1">
    <location>
        <begin position="136"/>
        <end position="154"/>
    </location>
</feature>
<reference evidence="2 5" key="2">
    <citation type="submission" date="2020-08" db="EMBL/GenBank/DDBJ databases">
        <title>Clostridia isolated from Swiss meat.</title>
        <authorList>
            <person name="Wambui J."/>
            <person name="Stevens M.J.A."/>
            <person name="Stephan R."/>
        </authorList>
    </citation>
    <scope>NUCLEOTIDE SEQUENCE [LARGE SCALE GENOMIC DNA]</scope>
    <source>
        <strain evidence="2 5">CM001</strain>
    </source>
</reference>
<keyword evidence="1" id="KW-1133">Transmembrane helix</keyword>
<evidence type="ECO:0000313" key="4">
    <source>
        <dbReference type="Proteomes" id="UP000198597"/>
    </source>
</evidence>
<dbReference type="GeneID" id="65310853"/>
<evidence type="ECO:0000313" key="2">
    <source>
        <dbReference type="EMBL" id="MBB6716203.1"/>
    </source>
</evidence>
<dbReference type="InterPro" id="IPR014196">
    <property type="entry name" value="SpoIIM"/>
</dbReference>
<keyword evidence="4" id="KW-1185">Reference proteome</keyword>